<dbReference type="PROSITE" id="PS50089">
    <property type="entry name" value="ZF_RING_2"/>
    <property type="match status" value="1"/>
</dbReference>
<sequence length="813" mass="92036">MDTQKTKHIYNTFDWTDVHGEILETFNSENKNEKDDQHSYFKTDDERTEQKVSFDNTLCKTCHKSRIKTEIPGNIASDFSVWSCGRDASDNFKDNNDSSDPCCHGHGETTSSLAQDCSGLDLAEDSPDIYRQNFVDFCNANYPNAARNTSHGTHEIANFVESDGDHSNVTLVAKDVIADNVVLNGTVVDVGRYTVSHDPISIEPMPKKDKTQPENFADSSDSRRNCDEGRYASNENNEKSSTVSMNRYCDNENCLEDPLFTADNLKKYDDGDVSAAADIDDDKKDEDVNKYQHSLARDYTDRTSTKVESTEIPANEELKPLFYDYSNEPQSDIIVLHLNSKLRIVQKMSFSQNMRFCFGGKFHPRESKLKLTLSDCSQSVQQHVDGIRFSELGIDKKDFNFKLGSLARESDDNENPFKQRLGLRWIFQYGFVSQGSVLRLQQLLIHQLYPFTNIKEFWTSLGTDSPPSLQECMSVEWMRYHSFHNYPISAYGSTSRLARDGFYYTGQGIQTRCFSCGITHNDWNGTDNPREVHQRLSPNCPFLNGREERYPNIPMSPDGNVDVGRADSDSIPLPSLPTAPLSGSGMGQSLAERRSESSKRSGATIDKDSSIRQNLGSGETTPGVSSHPTEEAAQSEADNRLKYPEHDSLPSRIGSFSHGWPPYLDQTPQQMAEAGFFYTGNQDYTRCYHCGGGLRNWEPGDNPWIEHCRWYPTCPHVLKGKGQRFVHAVLKKHAELLAKQQADCKRKAQYDLGELKEENKRLKNLMTCKICLDNPVRVVFIPCGHFVCETCAPAFRKCPMCRKRIQTSVRAIF</sequence>
<keyword evidence="3 5" id="KW-0863">Zinc-finger</keyword>
<dbReference type="SMART" id="SM00184">
    <property type="entry name" value="RING"/>
    <property type="match status" value="1"/>
</dbReference>
<proteinExistence type="inferred from homology"/>
<evidence type="ECO:0000256" key="3">
    <source>
        <dbReference type="ARBA" id="ARBA00022771"/>
    </source>
</evidence>
<dbReference type="Proteomes" id="UP001634394">
    <property type="component" value="Unassembled WGS sequence"/>
</dbReference>
<keyword evidence="9" id="KW-1185">Reference proteome</keyword>
<dbReference type="PANTHER" id="PTHR10044:SF139">
    <property type="entry name" value="DEATH-ASSOCIATED INHIBITOR OF APOPTOSIS 2"/>
    <property type="match status" value="1"/>
</dbReference>
<dbReference type="Gene3D" id="1.10.1170.10">
    <property type="entry name" value="Inhibitor Of Apoptosis Protein (2mihbC-IAP-1), Chain A"/>
    <property type="match status" value="3"/>
</dbReference>
<dbReference type="AlphaFoldDB" id="A0ABD3X6W6"/>
<comment type="similarity">
    <text evidence="1">Belongs to the IAP family.</text>
</comment>
<dbReference type="PROSITE" id="PS50143">
    <property type="entry name" value="BIR_REPEAT_2"/>
    <property type="match status" value="2"/>
</dbReference>
<dbReference type="Gene3D" id="1.10.533.10">
    <property type="entry name" value="Death Domain, Fas"/>
    <property type="match status" value="1"/>
</dbReference>
<dbReference type="InterPro" id="IPR011029">
    <property type="entry name" value="DEATH-like_dom_sf"/>
</dbReference>
<evidence type="ECO:0000313" key="9">
    <source>
        <dbReference type="Proteomes" id="UP001634394"/>
    </source>
</evidence>
<dbReference type="PROSITE" id="PS01282">
    <property type="entry name" value="BIR_REPEAT_1"/>
    <property type="match status" value="1"/>
</dbReference>
<dbReference type="Pfam" id="PF13920">
    <property type="entry name" value="zf-C3HC4_3"/>
    <property type="match status" value="1"/>
</dbReference>
<feature type="compositionally biased region" description="Basic and acidic residues" evidence="6">
    <location>
        <begin position="591"/>
        <end position="610"/>
    </location>
</feature>
<dbReference type="GO" id="GO:0008270">
    <property type="term" value="F:zinc ion binding"/>
    <property type="evidence" value="ECO:0007669"/>
    <property type="project" value="UniProtKB-KW"/>
</dbReference>
<feature type="compositionally biased region" description="Basic and acidic residues" evidence="6">
    <location>
        <begin position="637"/>
        <end position="649"/>
    </location>
</feature>
<evidence type="ECO:0000256" key="4">
    <source>
        <dbReference type="ARBA" id="ARBA00022833"/>
    </source>
</evidence>
<keyword evidence="4" id="KW-0862">Zinc</keyword>
<feature type="compositionally biased region" description="Polar residues" evidence="6">
    <location>
        <begin position="233"/>
        <end position="243"/>
    </location>
</feature>
<evidence type="ECO:0000256" key="2">
    <source>
        <dbReference type="ARBA" id="ARBA00022723"/>
    </source>
</evidence>
<dbReference type="PROSITE" id="PS00518">
    <property type="entry name" value="ZF_RING_1"/>
    <property type="match status" value="1"/>
</dbReference>
<dbReference type="SMART" id="SM00238">
    <property type="entry name" value="BIR"/>
    <property type="match status" value="2"/>
</dbReference>
<dbReference type="PANTHER" id="PTHR10044">
    <property type="entry name" value="INHIBITOR OF APOPTOSIS"/>
    <property type="match status" value="1"/>
</dbReference>
<dbReference type="EMBL" id="JBJQND010000003">
    <property type="protein sequence ID" value="KAL3881984.1"/>
    <property type="molecule type" value="Genomic_DNA"/>
</dbReference>
<gene>
    <name evidence="8" type="ORF">ACJMK2_028366</name>
</gene>
<protein>
    <recommendedName>
        <fullName evidence="7">RING-type domain-containing protein</fullName>
    </recommendedName>
</protein>
<feature type="region of interest" description="Disordered" evidence="6">
    <location>
        <begin position="529"/>
        <end position="654"/>
    </location>
</feature>
<evidence type="ECO:0000259" key="7">
    <source>
        <dbReference type="PROSITE" id="PS50089"/>
    </source>
</evidence>
<dbReference type="FunFam" id="1.10.1170.10:FF:000002">
    <property type="entry name" value="Baculoviral IAP repeat containing 7"/>
    <property type="match status" value="1"/>
</dbReference>
<feature type="compositionally biased region" description="Basic and acidic residues" evidence="6">
    <location>
        <begin position="220"/>
        <end position="230"/>
    </location>
</feature>
<feature type="region of interest" description="Disordered" evidence="6">
    <location>
        <begin position="198"/>
        <end position="243"/>
    </location>
</feature>
<dbReference type="Pfam" id="PF00653">
    <property type="entry name" value="BIR"/>
    <property type="match status" value="2"/>
</dbReference>
<name>A0ABD3X6W6_SINWO</name>
<dbReference type="InterPro" id="IPR001841">
    <property type="entry name" value="Znf_RING"/>
</dbReference>
<keyword evidence="2" id="KW-0479">Metal-binding</keyword>
<dbReference type="InterPro" id="IPR017907">
    <property type="entry name" value="Znf_RING_CS"/>
</dbReference>
<evidence type="ECO:0000256" key="5">
    <source>
        <dbReference type="PROSITE-ProRule" id="PRU00175"/>
    </source>
</evidence>
<accession>A0ABD3X6W6</accession>
<feature type="domain" description="RING-type" evidence="7">
    <location>
        <begin position="768"/>
        <end position="802"/>
    </location>
</feature>
<evidence type="ECO:0000256" key="1">
    <source>
        <dbReference type="ARBA" id="ARBA00006672"/>
    </source>
</evidence>
<dbReference type="SUPFAM" id="SSF57924">
    <property type="entry name" value="Inhibitor of apoptosis (IAP) repeat"/>
    <property type="match status" value="2"/>
</dbReference>
<organism evidence="8 9">
    <name type="scientific">Sinanodonta woodiana</name>
    <name type="common">Chinese pond mussel</name>
    <name type="synonym">Anodonta woodiana</name>
    <dbReference type="NCBI Taxonomy" id="1069815"/>
    <lineage>
        <taxon>Eukaryota</taxon>
        <taxon>Metazoa</taxon>
        <taxon>Spiralia</taxon>
        <taxon>Lophotrochozoa</taxon>
        <taxon>Mollusca</taxon>
        <taxon>Bivalvia</taxon>
        <taxon>Autobranchia</taxon>
        <taxon>Heteroconchia</taxon>
        <taxon>Palaeoheterodonta</taxon>
        <taxon>Unionida</taxon>
        <taxon>Unionoidea</taxon>
        <taxon>Unionidae</taxon>
        <taxon>Unioninae</taxon>
        <taxon>Sinanodonta</taxon>
    </lineage>
</organism>
<evidence type="ECO:0000313" key="8">
    <source>
        <dbReference type="EMBL" id="KAL3881984.1"/>
    </source>
</evidence>
<reference evidence="8 9" key="1">
    <citation type="submission" date="2024-11" db="EMBL/GenBank/DDBJ databases">
        <title>Chromosome-level genome assembly of the freshwater bivalve Anodonta woodiana.</title>
        <authorList>
            <person name="Chen X."/>
        </authorList>
    </citation>
    <scope>NUCLEOTIDE SEQUENCE [LARGE SCALE GENOMIC DNA]</scope>
    <source>
        <strain evidence="8">MN2024</strain>
        <tissue evidence="8">Gills</tissue>
    </source>
</reference>
<dbReference type="InterPro" id="IPR001370">
    <property type="entry name" value="BIR_rpt"/>
</dbReference>
<feature type="compositionally biased region" description="Polar residues" evidence="6">
    <location>
        <begin position="611"/>
        <end position="627"/>
    </location>
</feature>
<dbReference type="InterPro" id="IPR050784">
    <property type="entry name" value="IAP"/>
</dbReference>
<dbReference type="CDD" id="cd00022">
    <property type="entry name" value="BIR"/>
    <property type="match status" value="2"/>
</dbReference>
<evidence type="ECO:0000256" key="6">
    <source>
        <dbReference type="SAM" id="MobiDB-lite"/>
    </source>
</evidence>
<comment type="caution">
    <text evidence="8">The sequence shown here is derived from an EMBL/GenBank/DDBJ whole genome shotgun (WGS) entry which is preliminary data.</text>
</comment>